<dbReference type="PANTHER" id="PTHR46233">
    <property type="entry name" value="HYDROXYACYLGLUTATHIONE HYDROLASE GLOC"/>
    <property type="match status" value="1"/>
</dbReference>
<comment type="caution">
    <text evidence="6">The sequence shown here is derived from an EMBL/GenBank/DDBJ whole genome shotgun (WGS) entry which is preliminary data.</text>
</comment>
<dbReference type="InterPro" id="IPR001279">
    <property type="entry name" value="Metallo-B-lactamas"/>
</dbReference>
<dbReference type="AlphaFoldDB" id="A0A553IHP1"/>
<dbReference type="Pfam" id="PF00753">
    <property type="entry name" value="Lactamase_B"/>
    <property type="match status" value="1"/>
</dbReference>
<dbReference type="InterPro" id="IPR051453">
    <property type="entry name" value="MBL_Glyoxalase_II"/>
</dbReference>
<reference evidence="6 7" key="1">
    <citation type="submission" date="2019-07" db="EMBL/GenBank/DDBJ databases">
        <title>Genome sequence of Acholeplasma laidlawii strain with increased resistance to erythromycin.</title>
        <authorList>
            <person name="Medvedeva E.S."/>
            <person name="Baranova N.B."/>
            <person name="Siniagina M.N."/>
            <person name="Mouzykantov A."/>
            <person name="Chernova O.A."/>
            <person name="Chernov V.M."/>
        </authorList>
    </citation>
    <scope>NUCLEOTIDE SEQUENCE [LARGE SCALE GENOMIC DNA]</scope>
    <source>
        <strain evidence="6 7">PG8REry</strain>
    </source>
</reference>
<dbReference type="PANTHER" id="PTHR46233:SF3">
    <property type="entry name" value="HYDROXYACYLGLUTATHIONE HYDROLASE GLOC"/>
    <property type="match status" value="1"/>
</dbReference>
<dbReference type="RefSeq" id="WP_012242796.1">
    <property type="nucleotide sequence ID" value="NZ_JACAOE010000001.1"/>
</dbReference>
<sequence>MIYTFNGNESYAHAYMICRFGHCLLIDPNINYSEIESKLGDQILDGILLTHAHSDHTSLIHLFNVPIYVHSDDAALLFEDKYNGYSKDNPRPYVRKQLNIQTIEDQVKIPLADHEVVVFHTPGHTKGSVSFLYQKYIFTGDTLFKESVGRHDLYSGNLFDLKRSVLKLIDDLNDNIIIKPGHDDASTIRNERKNNPFYIKWKKQGKI</sequence>
<comment type="cofactor">
    <cofactor evidence="1">
        <name>Zn(2+)</name>
        <dbReference type="ChEBI" id="CHEBI:29105"/>
    </cofactor>
</comment>
<evidence type="ECO:0000313" key="7">
    <source>
        <dbReference type="Proteomes" id="UP000315938"/>
    </source>
</evidence>
<keyword evidence="4" id="KW-0862">Zinc</keyword>
<evidence type="ECO:0000256" key="1">
    <source>
        <dbReference type="ARBA" id="ARBA00001947"/>
    </source>
</evidence>
<proteinExistence type="predicted"/>
<dbReference type="SMART" id="SM00849">
    <property type="entry name" value="Lactamase_B"/>
    <property type="match status" value="1"/>
</dbReference>
<accession>A0A553IHP1</accession>
<dbReference type="GO" id="GO:0016787">
    <property type="term" value="F:hydrolase activity"/>
    <property type="evidence" value="ECO:0007669"/>
    <property type="project" value="UniProtKB-KW"/>
</dbReference>
<organism evidence="6 7">
    <name type="scientific">Acholeplasma laidlawii</name>
    <dbReference type="NCBI Taxonomy" id="2148"/>
    <lineage>
        <taxon>Bacteria</taxon>
        <taxon>Bacillati</taxon>
        <taxon>Mycoplasmatota</taxon>
        <taxon>Mollicutes</taxon>
        <taxon>Acholeplasmatales</taxon>
        <taxon>Acholeplasmataceae</taxon>
        <taxon>Acholeplasma</taxon>
    </lineage>
</organism>
<dbReference type="GeneID" id="41339006"/>
<name>A0A553IHP1_ACHLA</name>
<evidence type="ECO:0000313" key="6">
    <source>
        <dbReference type="EMBL" id="TRX99715.1"/>
    </source>
</evidence>
<dbReference type="InterPro" id="IPR036866">
    <property type="entry name" value="RibonucZ/Hydroxyglut_hydro"/>
</dbReference>
<dbReference type="SUPFAM" id="SSF56281">
    <property type="entry name" value="Metallo-hydrolase/oxidoreductase"/>
    <property type="match status" value="1"/>
</dbReference>
<protein>
    <submittedName>
        <fullName evidence="6">MBL fold metallo-hydrolase</fullName>
    </submittedName>
</protein>
<evidence type="ECO:0000256" key="3">
    <source>
        <dbReference type="ARBA" id="ARBA00022801"/>
    </source>
</evidence>
<evidence type="ECO:0000256" key="2">
    <source>
        <dbReference type="ARBA" id="ARBA00022723"/>
    </source>
</evidence>
<dbReference type="Proteomes" id="UP000315938">
    <property type="component" value="Unassembled WGS sequence"/>
</dbReference>
<gene>
    <name evidence="6" type="ORF">FNV44_01355</name>
</gene>
<dbReference type="EMBL" id="VKID01000001">
    <property type="protein sequence ID" value="TRX99715.1"/>
    <property type="molecule type" value="Genomic_DNA"/>
</dbReference>
<keyword evidence="2" id="KW-0479">Metal-binding</keyword>
<evidence type="ECO:0000256" key="4">
    <source>
        <dbReference type="ARBA" id="ARBA00022833"/>
    </source>
</evidence>
<dbReference type="GO" id="GO:0046872">
    <property type="term" value="F:metal ion binding"/>
    <property type="evidence" value="ECO:0007669"/>
    <property type="project" value="UniProtKB-KW"/>
</dbReference>
<evidence type="ECO:0000259" key="5">
    <source>
        <dbReference type="SMART" id="SM00849"/>
    </source>
</evidence>
<dbReference type="CDD" id="cd06262">
    <property type="entry name" value="metallo-hydrolase-like_MBL-fold"/>
    <property type="match status" value="1"/>
</dbReference>
<keyword evidence="3 6" id="KW-0378">Hydrolase</keyword>
<feature type="domain" description="Metallo-beta-lactamase" evidence="5">
    <location>
        <begin position="11"/>
        <end position="182"/>
    </location>
</feature>
<dbReference type="Gene3D" id="3.60.15.10">
    <property type="entry name" value="Ribonuclease Z/Hydroxyacylglutathione hydrolase-like"/>
    <property type="match status" value="1"/>
</dbReference>